<dbReference type="PANTHER" id="PTHR45669">
    <property type="entry name" value="GLUTAREDOXIN DOMAIN-CONTAINING CYSTEINE-RICH PROTEIN CG12206-RELATED"/>
    <property type="match status" value="1"/>
</dbReference>
<feature type="compositionally biased region" description="Polar residues" evidence="1">
    <location>
        <begin position="114"/>
        <end position="126"/>
    </location>
</feature>
<dbReference type="SUPFAM" id="SSF52833">
    <property type="entry name" value="Thioredoxin-like"/>
    <property type="match status" value="1"/>
</dbReference>
<dbReference type="PANTHER" id="PTHR45669:SF7">
    <property type="entry name" value="F1N19.7"/>
    <property type="match status" value="1"/>
</dbReference>
<dbReference type="EMBL" id="JAFEMO010000013">
    <property type="protein sequence ID" value="KAH7550103.1"/>
    <property type="molecule type" value="Genomic_DNA"/>
</dbReference>
<keyword evidence="4" id="KW-1185">Reference proteome</keyword>
<dbReference type="Proteomes" id="UP000827721">
    <property type="component" value="Unassembled WGS sequence"/>
</dbReference>
<evidence type="ECO:0000259" key="2">
    <source>
        <dbReference type="Pfam" id="PF00462"/>
    </source>
</evidence>
<dbReference type="InterPro" id="IPR036249">
    <property type="entry name" value="Thioredoxin-like_sf"/>
</dbReference>
<name>A0ABQ8H871_9ROSI</name>
<evidence type="ECO:0000256" key="1">
    <source>
        <dbReference type="SAM" id="MobiDB-lite"/>
    </source>
</evidence>
<comment type="caution">
    <text evidence="3">The sequence shown here is derived from an EMBL/GenBank/DDBJ whole genome shotgun (WGS) entry which is preliminary data.</text>
</comment>
<proteinExistence type="predicted"/>
<feature type="domain" description="Glutaredoxin" evidence="2">
    <location>
        <begin position="230"/>
        <end position="297"/>
    </location>
</feature>
<organism evidence="3 4">
    <name type="scientific">Xanthoceras sorbifolium</name>
    <dbReference type="NCBI Taxonomy" id="99658"/>
    <lineage>
        <taxon>Eukaryota</taxon>
        <taxon>Viridiplantae</taxon>
        <taxon>Streptophyta</taxon>
        <taxon>Embryophyta</taxon>
        <taxon>Tracheophyta</taxon>
        <taxon>Spermatophyta</taxon>
        <taxon>Magnoliopsida</taxon>
        <taxon>eudicotyledons</taxon>
        <taxon>Gunneridae</taxon>
        <taxon>Pentapetalae</taxon>
        <taxon>rosids</taxon>
        <taxon>malvids</taxon>
        <taxon>Sapindales</taxon>
        <taxon>Sapindaceae</taxon>
        <taxon>Xanthoceroideae</taxon>
        <taxon>Xanthoceras</taxon>
    </lineage>
</organism>
<sequence>MGCASSKRIEATTVDIYRPAPASFAVFDINAVEEPWLLADNNTPQEHQEKPTNHVPAPILEKLNKFETDIAPHSWDEFSKALEDLKPTINNKNAIAATSPQPKPPAHVGVAQPMQKQTPQKSSSFHTLEELDEKLHSSKPSKELRKTASMRSSTEPKKKQPDDVHNNNNKKTEFSNESRIGEGFKSVKDNIFIVKDRAAREKEGKQANYVKRDPLSDFPEKCPPGGADSIVVYTTSLRGVRRTYDECARVRNVFELHVVVFDERDVSLHGEFLSELRELLGEEEASVPRVFVKGRYIGGADELDELNESGRLGRILRWARVETGMGWRACEGCGGARFVPCLDCGGSCRVLVDGGVKERCGKCNENGLVRCPACL</sequence>
<dbReference type="InterPro" id="IPR002109">
    <property type="entry name" value="Glutaredoxin"/>
</dbReference>
<evidence type="ECO:0000313" key="4">
    <source>
        <dbReference type="Proteomes" id="UP000827721"/>
    </source>
</evidence>
<dbReference type="Pfam" id="PF23733">
    <property type="entry name" value="GRXCR1-2_C"/>
    <property type="match status" value="1"/>
</dbReference>
<gene>
    <name evidence="3" type="ORF">JRO89_XS13G0136000</name>
</gene>
<feature type="compositionally biased region" description="Basic and acidic residues" evidence="1">
    <location>
        <begin position="127"/>
        <end position="146"/>
    </location>
</feature>
<reference evidence="3 4" key="1">
    <citation type="submission" date="2021-02" db="EMBL/GenBank/DDBJ databases">
        <title>Plant Genome Project.</title>
        <authorList>
            <person name="Zhang R.-G."/>
        </authorList>
    </citation>
    <scope>NUCLEOTIDE SEQUENCE [LARGE SCALE GENOMIC DNA]</scope>
    <source>
        <tissue evidence="3">Leaves</tissue>
    </source>
</reference>
<dbReference type="PROSITE" id="PS51354">
    <property type="entry name" value="GLUTAREDOXIN_2"/>
    <property type="match status" value="1"/>
</dbReference>
<dbReference type="Pfam" id="PF00462">
    <property type="entry name" value="Glutaredoxin"/>
    <property type="match status" value="1"/>
</dbReference>
<accession>A0ABQ8H871</accession>
<feature type="region of interest" description="Disordered" evidence="1">
    <location>
        <begin position="95"/>
        <end position="177"/>
    </location>
</feature>
<evidence type="ECO:0000313" key="3">
    <source>
        <dbReference type="EMBL" id="KAH7550103.1"/>
    </source>
</evidence>
<feature type="compositionally biased region" description="Basic and acidic residues" evidence="1">
    <location>
        <begin position="154"/>
        <end position="177"/>
    </location>
</feature>
<protein>
    <recommendedName>
        <fullName evidence="2">Glutaredoxin domain-containing protein</fullName>
    </recommendedName>
</protein>
<dbReference type="CDD" id="cd03031">
    <property type="entry name" value="GRX_GRX_like"/>
    <property type="match status" value="1"/>
</dbReference>
<dbReference type="Gene3D" id="3.40.30.10">
    <property type="entry name" value="Glutaredoxin"/>
    <property type="match status" value="1"/>
</dbReference>